<evidence type="ECO:0000313" key="1">
    <source>
        <dbReference type="EMBL" id="KIJ13495.1"/>
    </source>
</evidence>
<organism evidence="1 2">
    <name type="scientific">Paxillus involutus ATCC 200175</name>
    <dbReference type="NCBI Taxonomy" id="664439"/>
    <lineage>
        <taxon>Eukaryota</taxon>
        <taxon>Fungi</taxon>
        <taxon>Dikarya</taxon>
        <taxon>Basidiomycota</taxon>
        <taxon>Agaricomycotina</taxon>
        <taxon>Agaricomycetes</taxon>
        <taxon>Agaricomycetidae</taxon>
        <taxon>Boletales</taxon>
        <taxon>Paxilineae</taxon>
        <taxon>Paxillaceae</taxon>
        <taxon>Paxillus</taxon>
    </lineage>
</organism>
<dbReference type="AlphaFoldDB" id="A0A0C9TD40"/>
<gene>
    <name evidence="1" type="ORF">PAXINDRAFT_41326</name>
</gene>
<evidence type="ECO:0000313" key="2">
    <source>
        <dbReference type="Proteomes" id="UP000053647"/>
    </source>
</evidence>
<dbReference type="EMBL" id="KN819352">
    <property type="protein sequence ID" value="KIJ13495.1"/>
    <property type="molecule type" value="Genomic_DNA"/>
</dbReference>
<reference evidence="2" key="2">
    <citation type="submission" date="2015-01" db="EMBL/GenBank/DDBJ databases">
        <title>Evolutionary Origins and Diversification of the Mycorrhizal Mutualists.</title>
        <authorList>
            <consortium name="DOE Joint Genome Institute"/>
            <consortium name="Mycorrhizal Genomics Consortium"/>
            <person name="Kohler A."/>
            <person name="Kuo A."/>
            <person name="Nagy L.G."/>
            <person name="Floudas D."/>
            <person name="Copeland A."/>
            <person name="Barry K.W."/>
            <person name="Cichocki N."/>
            <person name="Veneault-Fourrey C."/>
            <person name="LaButti K."/>
            <person name="Lindquist E.A."/>
            <person name="Lipzen A."/>
            <person name="Lundell T."/>
            <person name="Morin E."/>
            <person name="Murat C."/>
            <person name="Riley R."/>
            <person name="Ohm R."/>
            <person name="Sun H."/>
            <person name="Tunlid A."/>
            <person name="Henrissat B."/>
            <person name="Grigoriev I.V."/>
            <person name="Hibbett D.S."/>
            <person name="Martin F."/>
        </authorList>
    </citation>
    <scope>NUCLEOTIDE SEQUENCE [LARGE SCALE GENOMIC DNA]</scope>
    <source>
        <strain evidence="2">ATCC 200175</strain>
    </source>
</reference>
<protein>
    <submittedName>
        <fullName evidence="1">Uncharacterized protein</fullName>
    </submittedName>
</protein>
<feature type="non-terminal residue" evidence="1">
    <location>
        <position position="1"/>
    </location>
</feature>
<feature type="non-terminal residue" evidence="1">
    <location>
        <position position="50"/>
    </location>
</feature>
<dbReference type="HOGENOM" id="CLU_204263_1_0_1"/>
<dbReference type="OrthoDB" id="2661805at2759"/>
<dbReference type="Proteomes" id="UP000053647">
    <property type="component" value="Unassembled WGS sequence"/>
</dbReference>
<accession>A0A0C9TD40</accession>
<proteinExistence type="predicted"/>
<keyword evidence="2" id="KW-1185">Reference proteome</keyword>
<name>A0A0C9TD40_PAXIN</name>
<reference evidence="1 2" key="1">
    <citation type="submission" date="2014-06" db="EMBL/GenBank/DDBJ databases">
        <authorList>
            <consortium name="DOE Joint Genome Institute"/>
            <person name="Kuo A."/>
            <person name="Kohler A."/>
            <person name="Nagy L.G."/>
            <person name="Floudas D."/>
            <person name="Copeland A."/>
            <person name="Barry K.W."/>
            <person name="Cichocki N."/>
            <person name="Veneault-Fourrey C."/>
            <person name="LaButti K."/>
            <person name="Lindquist E.A."/>
            <person name="Lipzen A."/>
            <person name="Lundell T."/>
            <person name="Morin E."/>
            <person name="Murat C."/>
            <person name="Sun H."/>
            <person name="Tunlid A."/>
            <person name="Henrissat B."/>
            <person name="Grigoriev I.V."/>
            <person name="Hibbett D.S."/>
            <person name="Martin F."/>
            <person name="Nordberg H.P."/>
            <person name="Cantor M.N."/>
            <person name="Hua S.X."/>
        </authorList>
    </citation>
    <scope>NUCLEOTIDE SEQUENCE [LARGE SCALE GENOMIC DNA]</scope>
    <source>
        <strain evidence="1 2">ATCC 200175</strain>
    </source>
</reference>
<sequence>IVRRFSFDQLKPVSNPMEPSIRLHSGQSPSTGAEFAAMCHIPYREAVGSL</sequence>